<keyword evidence="1" id="KW-0645">Protease</keyword>
<gene>
    <name evidence="7" type="primary">LOC113706007</name>
</gene>
<dbReference type="GeneID" id="113706007"/>
<evidence type="ECO:0000313" key="7">
    <source>
        <dbReference type="RefSeq" id="XP_071918917.1"/>
    </source>
</evidence>
<keyword evidence="6" id="KW-1185">Reference proteome</keyword>
<sequence>MEEIEKLKSMLETVDKPTTNNSQSRNPGMCSLTLSSKALVSFAFSVFGNELRNVWILDSGATDHMSHISNKFKTYNPYPSNRKIVVADGTTTTVTGIGDVQVTPNLILKNVLHVPQLSTNLVSDRGSGKRIGLAKEHDGLYYLDTSSQPEFSKSALSTLFSPSNKDVIWLHHRRLGHVSFSALKIMFPSLFKGFDVQSFHCDICECYIVENKPYFITPYLQGELDTLKDKELKFSSLELSTSESSKSEFQESILQSDVVEEKKEDRKIYDWFRFDQVYTRKGDPIVVTRQEQSSKPSSRNEVIMSESNLNSTPPTDHSSSSKSPCPEPLSLDQDLHLPIAVRKKPQECTKRPLYPLSHFVSFEKFSPSHQSFLSTLNTVSIPNSLSEALSKKEWKLAMEVEMDALEKNGTWELVDLPKNKKVVDCKWVYAVKFKADGPLERYKARLVAKGYTQTYGVDYRETFAPVAKMNTVRILLSLAINFDWELQQYDVKNAFFSWRVRRGDLYEHSTGIQWG</sequence>
<dbReference type="InterPro" id="IPR013103">
    <property type="entry name" value="RVT_2"/>
</dbReference>
<evidence type="ECO:0000256" key="2">
    <source>
        <dbReference type="SAM" id="MobiDB-lite"/>
    </source>
</evidence>
<reference evidence="7" key="1">
    <citation type="submission" date="2025-08" db="UniProtKB">
        <authorList>
            <consortium name="RefSeq"/>
        </authorList>
    </citation>
    <scope>IDENTIFICATION</scope>
    <source>
        <tissue evidence="7">Leaves</tissue>
    </source>
</reference>
<feature type="region of interest" description="Disordered" evidence="2">
    <location>
        <begin position="287"/>
        <end position="329"/>
    </location>
</feature>
<dbReference type="InterPro" id="IPR025724">
    <property type="entry name" value="GAG-pre-integrase_dom"/>
</dbReference>
<dbReference type="InterPro" id="IPR054722">
    <property type="entry name" value="PolX-like_BBD"/>
</dbReference>
<feature type="domain" description="Retrovirus-related Pol polyprotein from transposon TNT 1-94-like beta-barrel" evidence="5">
    <location>
        <begin position="55"/>
        <end position="123"/>
    </location>
</feature>
<dbReference type="InterPro" id="IPR043502">
    <property type="entry name" value="DNA/RNA_pol_sf"/>
</dbReference>
<feature type="domain" description="Reverse transcriptase Ty1/copia-type" evidence="3">
    <location>
        <begin position="408"/>
        <end position="500"/>
    </location>
</feature>
<proteinExistence type="predicted"/>
<dbReference type="Pfam" id="PF07727">
    <property type="entry name" value="RVT_2"/>
    <property type="match status" value="1"/>
</dbReference>
<protein>
    <recommendedName>
        <fullName evidence="8">Mitochondrial protein</fullName>
    </recommendedName>
</protein>
<dbReference type="Proteomes" id="UP001652660">
    <property type="component" value="Chromosome 8c"/>
</dbReference>
<evidence type="ECO:0000259" key="3">
    <source>
        <dbReference type="Pfam" id="PF07727"/>
    </source>
</evidence>
<evidence type="ECO:0000313" key="6">
    <source>
        <dbReference type="Proteomes" id="UP001652660"/>
    </source>
</evidence>
<evidence type="ECO:0000259" key="4">
    <source>
        <dbReference type="Pfam" id="PF13976"/>
    </source>
</evidence>
<feature type="domain" description="GAG-pre-integrase" evidence="4">
    <location>
        <begin position="139"/>
        <end position="205"/>
    </location>
</feature>
<name>A0ABM4VHA4_COFAR</name>
<keyword evidence="1" id="KW-0378">Hydrolase</keyword>
<dbReference type="RefSeq" id="XP_071918917.1">
    <property type="nucleotide sequence ID" value="XM_072062816.1"/>
</dbReference>
<keyword evidence="1" id="KW-0064">Aspartyl protease</keyword>
<accession>A0ABM4VHA4</accession>
<dbReference type="SUPFAM" id="SSF56672">
    <property type="entry name" value="DNA/RNA polymerases"/>
    <property type="match status" value="1"/>
</dbReference>
<evidence type="ECO:0000259" key="5">
    <source>
        <dbReference type="Pfam" id="PF22936"/>
    </source>
</evidence>
<feature type="compositionally biased region" description="Polar residues" evidence="2">
    <location>
        <begin position="289"/>
        <end position="323"/>
    </location>
</feature>
<evidence type="ECO:0000256" key="1">
    <source>
        <dbReference type="ARBA" id="ARBA00022750"/>
    </source>
</evidence>
<dbReference type="Pfam" id="PF13976">
    <property type="entry name" value="gag_pre-integrs"/>
    <property type="match status" value="1"/>
</dbReference>
<dbReference type="Pfam" id="PF22936">
    <property type="entry name" value="Pol_BBD"/>
    <property type="match status" value="1"/>
</dbReference>
<evidence type="ECO:0008006" key="8">
    <source>
        <dbReference type="Google" id="ProtNLM"/>
    </source>
</evidence>
<organism evidence="6 7">
    <name type="scientific">Coffea arabica</name>
    <name type="common">Arabian coffee</name>
    <dbReference type="NCBI Taxonomy" id="13443"/>
    <lineage>
        <taxon>Eukaryota</taxon>
        <taxon>Viridiplantae</taxon>
        <taxon>Streptophyta</taxon>
        <taxon>Embryophyta</taxon>
        <taxon>Tracheophyta</taxon>
        <taxon>Spermatophyta</taxon>
        <taxon>Magnoliopsida</taxon>
        <taxon>eudicotyledons</taxon>
        <taxon>Gunneridae</taxon>
        <taxon>Pentapetalae</taxon>
        <taxon>asterids</taxon>
        <taxon>lamiids</taxon>
        <taxon>Gentianales</taxon>
        <taxon>Rubiaceae</taxon>
        <taxon>Ixoroideae</taxon>
        <taxon>Gardenieae complex</taxon>
        <taxon>Bertiereae - Coffeeae clade</taxon>
        <taxon>Coffeeae</taxon>
        <taxon>Coffea</taxon>
    </lineage>
</organism>